<gene>
    <name evidence="3" type="ORF">SBRY_40230</name>
</gene>
<dbReference type="EMBL" id="CAJVAX010000018">
    <property type="protein sequence ID" value="CAG7645728.1"/>
    <property type="molecule type" value="Genomic_DNA"/>
</dbReference>
<dbReference type="AlphaFoldDB" id="A0A9W4H2N2"/>
<evidence type="ECO:0000256" key="1">
    <source>
        <dbReference type="SAM" id="MobiDB-lite"/>
    </source>
</evidence>
<protein>
    <recommendedName>
        <fullName evidence="2">Transglutaminase-like domain-containing protein</fullName>
    </recommendedName>
</protein>
<name>A0A9W4H2N2_9ACTN</name>
<dbReference type="RefSeq" id="WP_240166473.1">
    <property type="nucleotide sequence ID" value="NZ_CAJVAX010000018.1"/>
</dbReference>
<dbReference type="SUPFAM" id="SSF53187">
    <property type="entry name" value="Zn-dependent exopeptidases"/>
    <property type="match status" value="1"/>
</dbReference>
<feature type="region of interest" description="Disordered" evidence="1">
    <location>
        <begin position="1"/>
        <end position="35"/>
    </location>
</feature>
<feature type="compositionally biased region" description="Basic and acidic residues" evidence="1">
    <location>
        <begin position="14"/>
        <end position="23"/>
    </location>
</feature>
<dbReference type="Pfam" id="PF01841">
    <property type="entry name" value="Transglut_core"/>
    <property type="match status" value="1"/>
</dbReference>
<feature type="domain" description="Transglutaminase-like" evidence="2">
    <location>
        <begin position="55"/>
        <end position="153"/>
    </location>
</feature>
<dbReference type="InterPro" id="IPR002931">
    <property type="entry name" value="Transglutaminase-like"/>
</dbReference>
<dbReference type="Proteomes" id="UP001153328">
    <property type="component" value="Unassembled WGS sequence"/>
</dbReference>
<evidence type="ECO:0000313" key="3">
    <source>
        <dbReference type="EMBL" id="CAG7645728.1"/>
    </source>
</evidence>
<sequence length="254" mass="27293">MVSTLLTPRRRDRRGPADGRHADGGTGATGILDRGHPRVRGAVRDIGVGSLENRGAAAQVAALRRAHRWISREVRPVYSVVETRPVSQVLRLGRGSCSQRMAVLETVARASGVPTRVRGLVVDGSFWYPRFPRLRRLVPAQVVLAWPEFHVADDELIELRREIHRRPELAGEERGTAGLEVVTGVGGHGILAVLDGSADGPTVAYRADMDLGVADAASGMNGAPHTPDFAADERAIGHGVRAMAALLTDRLAPR</sequence>
<accession>A0A9W4H2N2</accession>
<dbReference type="Gene3D" id="3.40.630.10">
    <property type="entry name" value="Zn peptidases"/>
    <property type="match status" value="1"/>
</dbReference>
<reference evidence="3" key="1">
    <citation type="submission" date="2021-06" db="EMBL/GenBank/DDBJ databases">
        <authorList>
            <person name="Arsene-Ploetze F."/>
        </authorList>
    </citation>
    <scope>NUCLEOTIDE SEQUENCE</scope>
    <source>
        <strain evidence="3">SBRY1</strain>
    </source>
</reference>
<evidence type="ECO:0000313" key="4">
    <source>
        <dbReference type="Proteomes" id="UP001153328"/>
    </source>
</evidence>
<evidence type="ECO:0000259" key="2">
    <source>
        <dbReference type="Pfam" id="PF01841"/>
    </source>
</evidence>
<comment type="caution">
    <text evidence="3">The sequence shown here is derived from an EMBL/GenBank/DDBJ whole genome shotgun (WGS) entry which is preliminary data.</text>
</comment>
<keyword evidence="4" id="KW-1185">Reference proteome</keyword>
<organism evidence="3 4">
    <name type="scientific">Actinacidiphila bryophytorum</name>
    <dbReference type="NCBI Taxonomy" id="1436133"/>
    <lineage>
        <taxon>Bacteria</taxon>
        <taxon>Bacillati</taxon>
        <taxon>Actinomycetota</taxon>
        <taxon>Actinomycetes</taxon>
        <taxon>Kitasatosporales</taxon>
        <taxon>Streptomycetaceae</taxon>
        <taxon>Actinacidiphila</taxon>
    </lineage>
</organism>
<proteinExistence type="predicted"/>